<protein>
    <submittedName>
        <fullName evidence="2">Ni2+-binding GTPase</fullName>
    </submittedName>
</protein>
<keyword evidence="1" id="KW-0175">Coiled coil</keyword>
<feature type="coiled-coil region" evidence="1">
    <location>
        <begin position="21"/>
        <end position="48"/>
    </location>
</feature>
<dbReference type="EMBL" id="VYKK01000004">
    <property type="protein sequence ID" value="KAA9007454.1"/>
    <property type="molecule type" value="Genomic_DNA"/>
</dbReference>
<evidence type="ECO:0000313" key="2">
    <source>
        <dbReference type="EMBL" id="KAA9007454.1"/>
    </source>
</evidence>
<reference evidence="2 3" key="1">
    <citation type="submission" date="2019-09" db="EMBL/GenBank/DDBJ databases">
        <title>Bacillus ochoae sp. nov., Paenibacillus whitsoniae sp. nov., Paenibacillus spiritus sp. nov. Isolated from the Mars Exploration Rover during spacecraft assembly.</title>
        <authorList>
            <person name="Seuylemezian A."/>
            <person name="Vaishampayan P."/>
        </authorList>
    </citation>
    <scope>NUCLEOTIDE SEQUENCE [LARGE SCALE GENOMIC DNA]</scope>
    <source>
        <strain evidence="2 3">MER_111</strain>
    </source>
</reference>
<dbReference type="RefSeq" id="WP_150456744.1">
    <property type="nucleotide sequence ID" value="NZ_VYKK01000004.1"/>
</dbReference>
<organism evidence="2 3">
    <name type="scientific">Paenibacillus spiritus</name>
    <dbReference type="NCBI Taxonomy" id="2496557"/>
    <lineage>
        <taxon>Bacteria</taxon>
        <taxon>Bacillati</taxon>
        <taxon>Bacillota</taxon>
        <taxon>Bacilli</taxon>
        <taxon>Bacillales</taxon>
        <taxon>Paenibacillaceae</taxon>
        <taxon>Paenibacillus</taxon>
    </lineage>
</organism>
<comment type="caution">
    <text evidence="2">The sequence shown here is derived from an EMBL/GenBank/DDBJ whole genome shotgun (WGS) entry which is preliminary data.</text>
</comment>
<gene>
    <name evidence="2" type="ORF">F4V43_02905</name>
</gene>
<proteinExistence type="predicted"/>
<evidence type="ECO:0000256" key="1">
    <source>
        <dbReference type="SAM" id="Coils"/>
    </source>
</evidence>
<name>A0A5J5GIY8_9BACL</name>
<keyword evidence="3" id="KW-1185">Reference proteome</keyword>
<evidence type="ECO:0000313" key="3">
    <source>
        <dbReference type="Proteomes" id="UP000367750"/>
    </source>
</evidence>
<accession>A0A5J5GIY8</accession>
<sequence>MDKTEGLRDKAASIKERETLGQETQELLDELLEALAESERSNRALRRAALKAAGTGGMSTRLKDALYE</sequence>
<dbReference type="Proteomes" id="UP000367750">
    <property type="component" value="Unassembled WGS sequence"/>
</dbReference>
<dbReference type="AlphaFoldDB" id="A0A5J5GIY8"/>